<dbReference type="Gene3D" id="3.30.450.20">
    <property type="entry name" value="PAS domain"/>
    <property type="match status" value="1"/>
</dbReference>
<dbReference type="Proteomes" id="UP000681315">
    <property type="component" value="Unassembled WGS sequence"/>
</dbReference>
<organism evidence="6 7">
    <name type="scientific">Gelidibacter pelagius</name>
    <dbReference type="NCBI Taxonomy" id="2819985"/>
    <lineage>
        <taxon>Bacteria</taxon>
        <taxon>Pseudomonadati</taxon>
        <taxon>Bacteroidota</taxon>
        <taxon>Flavobacteriia</taxon>
        <taxon>Flavobacteriales</taxon>
        <taxon>Flavobacteriaceae</taxon>
        <taxon>Gelidibacter</taxon>
    </lineage>
</organism>
<dbReference type="SUPFAM" id="SSF46689">
    <property type="entry name" value="Homeodomain-like"/>
    <property type="match status" value="1"/>
</dbReference>
<keyword evidence="7" id="KW-1185">Reference proteome</keyword>
<dbReference type="Pfam" id="PF12833">
    <property type="entry name" value="HTH_18"/>
    <property type="match status" value="1"/>
</dbReference>
<name>A0ABS3SX02_9FLAO</name>
<protein>
    <submittedName>
        <fullName evidence="6">Helix-turn-helix domain-containing protein</fullName>
    </submittedName>
</protein>
<feature type="domain" description="HTH araC/xylS-type" evidence="4">
    <location>
        <begin position="209"/>
        <end position="308"/>
    </location>
</feature>
<comment type="caution">
    <text evidence="6">The sequence shown here is derived from an EMBL/GenBank/DDBJ whole genome shotgun (WGS) entry which is preliminary data.</text>
</comment>
<dbReference type="SUPFAM" id="SSF55785">
    <property type="entry name" value="PYP-like sensor domain (PAS domain)"/>
    <property type="match status" value="1"/>
</dbReference>
<evidence type="ECO:0000313" key="7">
    <source>
        <dbReference type="Proteomes" id="UP000681315"/>
    </source>
</evidence>
<accession>A0ABS3SX02</accession>
<dbReference type="CDD" id="cd00130">
    <property type="entry name" value="PAS"/>
    <property type="match status" value="1"/>
</dbReference>
<dbReference type="Pfam" id="PF13426">
    <property type="entry name" value="PAS_9"/>
    <property type="match status" value="1"/>
</dbReference>
<keyword evidence="2" id="KW-0238">DNA-binding</keyword>
<dbReference type="PROSITE" id="PS01124">
    <property type="entry name" value="HTH_ARAC_FAMILY_2"/>
    <property type="match status" value="1"/>
</dbReference>
<dbReference type="PROSITE" id="PS00041">
    <property type="entry name" value="HTH_ARAC_FAMILY_1"/>
    <property type="match status" value="1"/>
</dbReference>
<dbReference type="InterPro" id="IPR035965">
    <property type="entry name" value="PAS-like_dom_sf"/>
</dbReference>
<dbReference type="NCBIfam" id="TIGR00229">
    <property type="entry name" value="sensory_box"/>
    <property type="match status" value="1"/>
</dbReference>
<dbReference type="PROSITE" id="PS50112">
    <property type="entry name" value="PAS"/>
    <property type="match status" value="1"/>
</dbReference>
<evidence type="ECO:0000259" key="5">
    <source>
        <dbReference type="PROSITE" id="PS50112"/>
    </source>
</evidence>
<dbReference type="SMART" id="SM00342">
    <property type="entry name" value="HTH_ARAC"/>
    <property type="match status" value="1"/>
</dbReference>
<evidence type="ECO:0000256" key="1">
    <source>
        <dbReference type="ARBA" id="ARBA00023015"/>
    </source>
</evidence>
<keyword evidence="3" id="KW-0804">Transcription</keyword>
<reference evidence="6 7" key="1">
    <citation type="submission" date="2021-03" db="EMBL/GenBank/DDBJ databases">
        <title>Gelidibacter sp. nov., isolated from costal sediment.</title>
        <authorList>
            <person name="Lun K.-Y."/>
        </authorList>
    </citation>
    <scope>NUCLEOTIDE SEQUENCE [LARGE SCALE GENOMIC DNA]</scope>
    <source>
        <strain evidence="6 7">DF109</strain>
    </source>
</reference>
<evidence type="ECO:0000259" key="4">
    <source>
        <dbReference type="PROSITE" id="PS01124"/>
    </source>
</evidence>
<evidence type="ECO:0000256" key="3">
    <source>
        <dbReference type="ARBA" id="ARBA00023163"/>
    </source>
</evidence>
<proteinExistence type="predicted"/>
<dbReference type="PANTHER" id="PTHR47893">
    <property type="entry name" value="REGULATORY PROTEIN PCHR"/>
    <property type="match status" value="1"/>
</dbReference>
<dbReference type="EMBL" id="JAGEVG010000037">
    <property type="protein sequence ID" value="MBO3100264.1"/>
    <property type="molecule type" value="Genomic_DNA"/>
</dbReference>
<dbReference type="InterPro" id="IPR018062">
    <property type="entry name" value="HTH_AraC-typ_CS"/>
</dbReference>
<dbReference type="InterPro" id="IPR009057">
    <property type="entry name" value="Homeodomain-like_sf"/>
</dbReference>
<dbReference type="InterPro" id="IPR000014">
    <property type="entry name" value="PAS"/>
</dbReference>
<evidence type="ECO:0000256" key="2">
    <source>
        <dbReference type="ARBA" id="ARBA00023125"/>
    </source>
</evidence>
<keyword evidence="1" id="KW-0805">Transcription regulation</keyword>
<evidence type="ECO:0000313" key="6">
    <source>
        <dbReference type="EMBL" id="MBO3100264.1"/>
    </source>
</evidence>
<feature type="domain" description="PAS" evidence="5">
    <location>
        <begin position="86"/>
        <end position="132"/>
    </location>
</feature>
<dbReference type="InterPro" id="IPR053142">
    <property type="entry name" value="PchR_regulatory_protein"/>
</dbReference>
<sequence length="317" mass="36820">MPTIKSGLTMQQEHNRKRIYFIKQMLFAMADGNFNMRIPLSGHDDELEALVVLINMVTEEFRDAIFHQGYINPHQSYVYLAQAGAVLNFEGQIQMSNKEFRSLIGYSEQELREHVLTDFLTPETSNLFEHTLIALNQPGDSQQALDLELISKKGLRVFMHCSLTKFKAQSQITLSFIVPVVQELHLHEYFNETLIKQRINRQADAVLIQEIYDYILENLEEPLPKLKALARNFGTNEFKLKSGFRQFFNTSVYSFYNDERLKRAHTIISQRDLPLKEIALLTGFSTYPNFSKAFKKKYGYNPTDLLRNEINKDSSSE</sequence>
<dbReference type="Gene3D" id="1.10.10.60">
    <property type="entry name" value="Homeodomain-like"/>
    <property type="match status" value="1"/>
</dbReference>
<dbReference type="InterPro" id="IPR018060">
    <property type="entry name" value="HTH_AraC"/>
</dbReference>
<dbReference type="PANTHER" id="PTHR47893:SF1">
    <property type="entry name" value="REGULATORY PROTEIN PCHR"/>
    <property type="match status" value="1"/>
</dbReference>
<gene>
    <name evidence="6" type="ORF">J4051_18485</name>
</gene>